<accession>A0ABV6TN39</accession>
<organism evidence="3 4">
    <name type="scientific">Streptomyces noboritoensis</name>
    <dbReference type="NCBI Taxonomy" id="67337"/>
    <lineage>
        <taxon>Bacteria</taxon>
        <taxon>Bacillati</taxon>
        <taxon>Actinomycetota</taxon>
        <taxon>Actinomycetes</taxon>
        <taxon>Kitasatosporales</taxon>
        <taxon>Streptomycetaceae</taxon>
        <taxon>Streptomyces</taxon>
    </lineage>
</organism>
<name>A0ABV6TN39_9ACTN</name>
<keyword evidence="4" id="KW-1185">Reference proteome</keyword>
<reference evidence="3 4" key="1">
    <citation type="submission" date="2024-09" db="EMBL/GenBank/DDBJ databases">
        <authorList>
            <person name="Sun Q."/>
            <person name="Mori K."/>
        </authorList>
    </citation>
    <scope>NUCLEOTIDE SEQUENCE [LARGE SCALE GENOMIC DNA]</scope>
    <source>
        <strain evidence="3 4">JCM 4557</strain>
    </source>
</reference>
<dbReference type="Gene3D" id="3.20.20.80">
    <property type="entry name" value="Glycosidases"/>
    <property type="match status" value="1"/>
</dbReference>
<gene>
    <name evidence="3" type="ORF">ACFH04_26340</name>
</gene>
<sequence>MRSLTSIRPWYLGIVTPPLAVATTLAALLTLSPPASAAPVPDVPAVATAPETAPDASSGLSTDASGLSPALSSGADAAAAPDAVPADAVDSPAVLARAVQFKGAAFDTCQAPPLATMKAWRSSSYRGVGVYFGGRGRGCPNQQHLSRSWLASVDGMGWRVLPIFVGSQSPCVRSAAKQKVRMGSRSATQGRTEGRQAAEAAGKLGIRQGSALYLDMEAYNADNAACARTTLAFVRAWNREVRGQGFLPGFYSSAASGVRHMEQARRAGQSDLPSVMWFARWGSGSSLYGEPSLHADAWRPHRRIHQYAGNVTETHGGRRLVVDRNTVDAPVARFKP</sequence>
<evidence type="ECO:0000256" key="1">
    <source>
        <dbReference type="SAM" id="SignalP"/>
    </source>
</evidence>
<dbReference type="Pfam" id="PF08924">
    <property type="entry name" value="Rv2525c_GlyHyd-like"/>
    <property type="match status" value="1"/>
</dbReference>
<keyword evidence="1" id="KW-0732">Signal</keyword>
<proteinExistence type="predicted"/>
<dbReference type="EMBL" id="JBHMQV010000009">
    <property type="protein sequence ID" value="MFC0847196.1"/>
    <property type="molecule type" value="Genomic_DNA"/>
</dbReference>
<comment type="caution">
    <text evidence="3">The sequence shown here is derived from an EMBL/GenBank/DDBJ whole genome shotgun (WGS) entry which is preliminary data.</text>
</comment>
<dbReference type="InterPro" id="IPR017853">
    <property type="entry name" value="GH"/>
</dbReference>
<feature type="domain" description="Rv2525c-like glycoside hydrolase-like" evidence="2">
    <location>
        <begin position="118"/>
        <end position="327"/>
    </location>
</feature>
<feature type="signal peptide" evidence="1">
    <location>
        <begin position="1"/>
        <end position="37"/>
    </location>
</feature>
<protein>
    <submittedName>
        <fullName evidence="3">DUF1906 domain-containing protein</fullName>
    </submittedName>
</protein>
<dbReference type="InterPro" id="IPR015020">
    <property type="entry name" value="Rv2525c-like_Glyco_Hydro-like"/>
</dbReference>
<evidence type="ECO:0000313" key="4">
    <source>
        <dbReference type="Proteomes" id="UP001589887"/>
    </source>
</evidence>
<dbReference type="RefSeq" id="WP_394322140.1">
    <property type="nucleotide sequence ID" value="NZ_JBHMQV010000009.1"/>
</dbReference>
<feature type="chain" id="PRO_5047027486" evidence="1">
    <location>
        <begin position="38"/>
        <end position="336"/>
    </location>
</feature>
<dbReference type="Proteomes" id="UP001589887">
    <property type="component" value="Unassembled WGS sequence"/>
</dbReference>
<dbReference type="SUPFAM" id="SSF51445">
    <property type="entry name" value="(Trans)glycosidases"/>
    <property type="match status" value="1"/>
</dbReference>
<evidence type="ECO:0000313" key="3">
    <source>
        <dbReference type="EMBL" id="MFC0847196.1"/>
    </source>
</evidence>
<evidence type="ECO:0000259" key="2">
    <source>
        <dbReference type="Pfam" id="PF08924"/>
    </source>
</evidence>